<dbReference type="GO" id="GO:0004691">
    <property type="term" value="F:cAMP-dependent protein kinase activity"/>
    <property type="evidence" value="ECO:0000318"/>
    <property type="project" value="GO_Central"/>
</dbReference>
<dbReference type="SMART" id="SM00220">
    <property type="entry name" value="S_TKc"/>
    <property type="match status" value="1"/>
</dbReference>
<dbReference type="Gene3D" id="3.30.200.20">
    <property type="entry name" value="Phosphorylase Kinase, domain 1"/>
    <property type="match status" value="1"/>
</dbReference>
<dbReference type="Proteomes" id="UP000000600">
    <property type="component" value="Unassembled WGS sequence"/>
</dbReference>
<dbReference type="PANTHER" id="PTHR24353:SF37">
    <property type="entry name" value="CAMP-DEPENDENT PROTEIN KINASE CATALYTIC SUBUNIT PRKX"/>
    <property type="match status" value="1"/>
</dbReference>
<dbReference type="InParanoid" id="A0DMJ1"/>
<evidence type="ECO:0000256" key="2">
    <source>
        <dbReference type="ARBA" id="ARBA00022679"/>
    </source>
</evidence>
<dbReference type="RefSeq" id="XP_001451655.1">
    <property type="nucleotide sequence ID" value="XM_001451618.1"/>
</dbReference>
<dbReference type="SUPFAM" id="SSF56112">
    <property type="entry name" value="Protein kinase-like (PK-like)"/>
    <property type="match status" value="1"/>
</dbReference>
<evidence type="ECO:0000256" key="4">
    <source>
        <dbReference type="ARBA" id="ARBA00022777"/>
    </source>
</evidence>
<keyword evidence="5" id="KW-0067">ATP-binding</keyword>
<proteinExistence type="predicted"/>
<evidence type="ECO:0000259" key="6">
    <source>
        <dbReference type="PROSITE" id="PS50011"/>
    </source>
</evidence>
<dbReference type="STRING" id="5888.A0DMJ1"/>
<dbReference type="OrthoDB" id="4062651at2759"/>
<protein>
    <recommendedName>
        <fullName evidence="6">Protein kinase domain-containing protein</fullName>
    </recommendedName>
</protein>
<evidence type="ECO:0000256" key="1">
    <source>
        <dbReference type="ARBA" id="ARBA00022527"/>
    </source>
</evidence>
<dbReference type="PROSITE" id="PS50011">
    <property type="entry name" value="PROTEIN_KINASE_DOM"/>
    <property type="match status" value="1"/>
</dbReference>
<keyword evidence="4" id="KW-0418">Kinase</keyword>
<keyword evidence="3" id="KW-0547">Nucleotide-binding</keyword>
<dbReference type="OMA" id="FHYSQKP"/>
<dbReference type="Pfam" id="PF00069">
    <property type="entry name" value="Pkinase"/>
    <property type="match status" value="1"/>
</dbReference>
<dbReference type="InterPro" id="IPR000719">
    <property type="entry name" value="Prot_kinase_dom"/>
</dbReference>
<keyword evidence="8" id="KW-1185">Reference proteome</keyword>
<evidence type="ECO:0000256" key="5">
    <source>
        <dbReference type="ARBA" id="ARBA00022840"/>
    </source>
</evidence>
<dbReference type="GO" id="GO:0005952">
    <property type="term" value="C:cAMP-dependent protein kinase complex"/>
    <property type="evidence" value="ECO:0000318"/>
    <property type="project" value="GO_Central"/>
</dbReference>
<reference evidence="7 8" key="1">
    <citation type="journal article" date="2006" name="Nature">
        <title>Global trends of whole-genome duplications revealed by the ciliate Paramecium tetraurelia.</title>
        <authorList>
            <consortium name="Genoscope"/>
            <person name="Aury J.-M."/>
            <person name="Jaillon O."/>
            <person name="Duret L."/>
            <person name="Noel B."/>
            <person name="Jubin C."/>
            <person name="Porcel B.M."/>
            <person name="Segurens B."/>
            <person name="Daubin V."/>
            <person name="Anthouard V."/>
            <person name="Aiach N."/>
            <person name="Arnaiz O."/>
            <person name="Billaut A."/>
            <person name="Beisson J."/>
            <person name="Blanc I."/>
            <person name="Bouhouche K."/>
            <person name="Camara F."/>
            <person name="Duharcourt S."/>
            <person name="Guigo R."/>
            <person name="Gogendeau D."/>
            <person name="Katinka M."/>
            <person name="Keller A.-M."/>
            <person name="Kissmehl R."/>
            <person name="Klotz C."/>
            <person name="Koll F."/>
            <person name="Le Moue A."/>
            <person name="Lepere C."/>
            <person name="Malinsky S."/>
            <person name="Nowacki M."/>
            <person name="Nowak J.K."/>
            <person name="Plattner H."/>
            <person name="Poulain J."/>
            <person name="Ruiz F."/>
            <person name="Serrano V."/>
            <person name="Zagulski M."/>
            <person name="Dessen P."/>
            <person name="Betermier M."/>
            <person name="Weissenbach J."/>
            <person name="Scarpelli C."/>
            <person name="Schachter V."/>
            <person name="Sperling L."/>
            <person name="Meyer E."/>
            <person name="Cohen J."/>
            <person name="Wincker P."/>
        </authorList>
    </citation>
    <scope>NUCLEOTIDE SEQUENCE [LARGE SCALE GENOMIC DNA]</scope>
    <source>
        <strain evidence="7 8">Stock d4-2</strain>
    </source>
</reference>
<dbReference type="GO" id="GO:0007189">
    <property type="term" value="P:adenylate cyclase-activating G protein-coupled receptor signaling pathway"/>
    <property type="evidence" value="ECO:0000318"/>
    <property type="project" value="GO_Central"/>
</dbReference>
<feature type="domain" description="Protein kinase" evidence="6">
    <location>
        <begin position="1"/>
        <end position="287"/>
    </location>
</feature>
<dbReference type="InterPro" id="IPR011009">
    <property type="entry name" value="Kinase-like_dom_sf"/>
</dbReference>
<keyword evidence="2" id="KW-0808">Transferase</keyword>
<keyword evidence="1" id="KW-0723">Serine/threonine-protein kinase</keyword>
<dbReference type="AlphaFoldDB" id="A0DMJ1"/>
<dbReference type="eggNOG" id="KOG0603">
    <property type="taxonomic scope" value="Eukaryota"/>
</dbReference>
<dbReference type="Gene3D" id="1.10.510.10">
    <property type="entry name" value="Transferase(Phosphotransferase) domain 1"/>
    <property type="match status" value="1"/>
</dbReference>
<dbReference type="EMBL" id="CT868496">
    <property type="protein sequence ID" value="CAK84258.1"/>
    <property type="molecule type" value="Genomic_DNA"/>
</dbReference>
<evidence type="ECO:0000313" key="7">
    <source>
        <dbReference type="EMBL" id="CAK84258.1"/>
    </source>
</evidence>
<name>A0DMJ1_PARTE</name>
<dbReference type="GeneID" id="5037440"/>
<dbReference type="KEGG" id="ptm:GSPATT00018476001"/>
<organism evidence="7 8">
    <name type="scientific">Paramecium tetraurelia</name>
    <dbReference type="NCBI Taxonomy" id="5888"/>
    <lineage>
        <taxon>Eukaryota</taxon>
        <taxon>Sar</taxon>
        <taxon>Alveolata</taxon>
        <taxon>Ciliophora</taxon>
        <taxon>Intramacronucleata</taxon>
        <taxon>Oligohymenophorea</taxon>
        <taxon>Peniculida</taxon>
        <taxon>Parameciidae</taxon>
        <taxon>Paramecium</taxon>
    </lineage>
</organism>
<gene>
    <name evidence="7" type="ORF">GSPATT00018476001</name>
</gene>
<sequence>MGNFCSQKEIDEQCIIQQRKSSSESFHYSQKPLKRLEKSESVYSDLQVSMSPYSQLVTQLIELKEASEMISKSQLRKSTRASSSLKRCWKCRNKFYLMFAFLLFNTPQTCTFELESCLYDLEQLAYKKQLSDIQIQFITAQIALAIHEIHKSGYIYRALNPSHILIAEDGYIRLIGFGFSSNKTVFFKINTYEEIRIFPPEAMEMLFDQSGDWWLLGALLYKLLFDCYPFENDDRDVETLKQKKKQNVKEFPREIDPNLQDLIENLLKWDPLERLTKIELIMQHKYFCQIDWKLLKEKLIESPLKE</sequence>
<dbReference type="PANTHER" id="PTHR24353">
    <property type="entry name" value="CYCLIC NUCLEOTIDE-DEPENDENT PROTEIN KINASE"/>
    <property type="match status" value="1"/>
</dbReference>
<dbReference type="GO" id="GO:0005524">
    <property type="term" value="F:ATP binding"/>
    <property type="evidence" value="ECO:0007669"/>
    <property type="project" value="UniProtKB-KW"/>
</dbReference>
<evidence type="ECO:0000313" key="8">
    <source>
        <dbReference type="Proteomes" id="UP000000600"/>
    </source>
</evidence>
<accession>A0DMJ1</accession>
<evidence type="ECO:0000256" key="3">
    <source>
        <dbReference type="ARBA" id="ARBA00022741"/>
    </source>
</evidence>
<dbReference type="HOGENOM" id="CLU_910481_0_0_1"/>